<evidence type="ECO:0000256" key="6">
    <source>
        <dbReference type="ARBA" id="ARBA00022989"/>
    </source>
</evidence>
<evidence type="ECO:0000313" key="11">
    <source>
        <dbReference type="WBParaSite" id="MBELARI_LOCUS19603"/>
    </source>
</evidence>
<dbReference type="Proteomes" id="UP000887575">
    <property type="component" value="Unassembled WGS sequence"/>
</dbReference>
<evidence type="ECO:0000256" key="4">
    <source>
        <dbReference type="ARBA" id="ARBA00022692"/>
    </source>
</evidence>
<dbReference type="Gene3D" id="2.60.40.4100">
    <property type="entry name" value="Zona pellucida, ZP-C domain"/>
    <property type="match status" value="1"/>
</dbReference>
<evidence type="ECO:0000313" key="10">
    <source>
        <dbReference type="Proteomes" id="UP000887575"/>
    </source>
</evidence>
<keyword evidence="4" id="KW-0812">Transmembrane</keyword>
<evidence type="ECO:0000256" key="8">
    <source>
        <dbReference type="SAM" id="MobiDB-lite"/>
    </source>
</evidence>
<keyword evidence="3" id="KW-1003">Cell membrane</keyword>
<keyword evidence="2" id="KW-0193">Cuticle</keyword>
<dbReference type="Pfam" id="PF25301">
    <property type="entry name" value="CUT_C"/>
    <property type="match status" value="1"/>
</dbReference>
<proteinExistence type="predicted"/>
<accession>A0AAF3EZH3</accession>
<dbReference type="PROSITE" id="PS51034">
    <property type="entry name" value="ZP_2"/>
    <property type="match status" value="1"/>
</dbReference>
<dbReference type="WBParaSite" id="MBELARI_LOCUS19603">
    <property type="protein sequence ID" value="MBELARI_LOCUS19603"/>
    <property type="gene ID" value="MBELARI_LOCUS19603"/>
</dbReference>
<sequence length="551" mass="61491">MRLHLNPSIPFGGHVYVKGYFSTPKSCHLNYCKSPVASPFYIHIPYLGDCLVNSQRLSNPQGINHQVTIVVQHHHFFVTAGDRAYRLNCFYEERSMTLKQQVNVNEIQPTNLDGHQGSLCHYDVLNGNVNGPKIELASIGDPIVHRWTCDSDDTGFLVHSCVVKDQAGKDFPLIDDRGCPIDRSLVPSLQYSSDFRTVHTTINAFRFADQLMVHFSCQLTLCERNDNGCEGIVPPTCNPIPLDAPFKATFRNANEKFEEIQRPHFRMEPMNQREFYQTIGSTNLDNVHGGLDYNSHEEHQQRVSHDFPTYQYRISRMIHGESEKGKKLINDLINEYENLGENDSFVTTTIKARGIINESLSKEAHRLPRNLEEMRKNIIVDVSSGQANGAPPSECGSEGSSTGITGAFMNRSDNPPSRFRGSDKRESFTTCIIVAPSTTSAPPTPNFMNTQPSTSTQQQKIPARKQISVGAEGSHYACGDIVLNVSEGQFFVPENGIIQNGDRSPAGKSNHSVFDYGSSSGYSTSECSRESDSNVEPLIDMFPHFPPKNHS</sequence>
<dbReference type="PANTHER" id="PTHR22907">
    <property type="entry name" value="GH04558P"/>
    <property type="match status" value="1"/>
</dbReference>
<feature type="region of interest" description="Disordered" evidence="8">
    <location>
        <begin position="500"/>
        <end position="551"/>
    </location>
</feature>
<dbReference type="InterPro" id="IPR042235">
    <property type="entry name" value="ZP-C_dom"/>
</dbReference>
<dbReference type="InterPro" id="IPR056953">
    <property type="entry name" value="CUT_N"/>
</dbReference>
<dbReference type="AlphaFoldDB" id="A0AAF3EZH3"/>
<dbReference type="PANTHER" id="PTHR22907:SF58">
    <property type="entry name" value="ZP DOMAIN-CONTAINING PROTEIN"/>
    <property type="match status" value="1"/>
</dbReference>
<evidence type="ECO:0000256" key="7">
    <source>
        <dbReference type="ARBA" id="ARBA00023136"/>
    </source>
</evidence>
<dbReference type="GO" id="GO:0042302">
    <property type="term" value="F:structural constituent of cuticle"/>
    <property type="evidence" value="ECO:0007669"/>
    <property type="project" value="UniProtKB-KW"/>
</dbReference>
<protein>
    <recommendedName>
        <fullName evidence="9">ZP domain-containing protein</fullName>
    </recommendedName>
</protein>
<dbReference type="GO" id="GO:0005886">
    <property type="term" value="C:plasma membrane"/>
    <property type="evidence" value="ECO:0007669"/>
    <property type="project" value="UniProtKB-SubCell"/>
</dbReference>
<organism evidence="10 11">
    <name type="scientific">Mesorhabditis belari</name>
    <dbReference type="NCBI Taxonomy" id="2138241"/>
    <lineage>
        <taxon>Eukaryota</taxon>
        <taxon>Metazoa</taxon>
        <taxon>Ecdysozoa</taxon>
        <taxon>Nematoda</taxon>
        <taxon>Chromadorea</taxon>
        <taxon>Rhabditida</taxon>
        <taxon>Rhabditina</taxon>
        <taxon>Rhabditomorpha</taxon>
        <taxon>Rhabditoidea</taxon>
        <taxon>Rhabditidae</taxon>
        <taxon>Mesorhabditinae</taxon>
        <taxon>Mesorhabditis</taxon>
    </lineage>
</organism>
<dbReference type="InterPro" id="IPR057475">
    <property type="entry name" value="CUT_C"/>
</dbReference>
<feature type="compositionally biased region" description="Polar residues" evidence="8">
    <location>
        <begin position="500"/>
        <end position="512"/>
    </location>
</feature>
<dbReference type="InterPro" id="IPR001507">
    <property type="entry name" value="ZP_dom"/>
</dbReference>
<feature type="compositionally biased region" description="Low complexity" evidence="8">
    <location>
        <begin position="516"/>
        <end position="526"/>
    </location>
</feature>
<comment type="subcellular location">
    <subcellularLocation>
        <location evidence="1">Cell membrane</location>
        <topology evidence="1">Single-pass type I membrane protein</topology>
    </subcellularLocation>
</comment>
<evidence type="ECO:0000256" key="1">
    <source>
        <dbReference type="ARBA" id="ARBA00004251"/>
    </source>
</evidence>
<keyword evidence="10" id="KW-1185">Reference proteome</keyword>
<name>A0AAF3EZH3_9BILA</name>
<keyword evidence="6" id="KW-1133">Transmembrane helix</keyword>
<keyword evidence="5" id="KW-0732">Signal</keyword>
<dbReference type="InterPro" id="IPR051962">
    <property type="entry name" value="Cuticlin"/>
</dbReference>
<evidence type="ECO:0000256" key="5">
    <source>
        <dbReference type="ARBA" id="ARBA00022729"/>
    </source>
</evidence>
<reference evidence="11" key="1">
    <citation type="submission" date="2024-02" db="UniProtKB">
        <authorList>
            <consortium name="WormBaseParasite"/>
        </authorList>
    </citation>
    <scope>IDENTIFICATION</scope>
</reference>
<evidence type="ECO:0000259" key="9">
    <source>
        <dbReference type="PROSITE" id="PS51034"/>
    </source>
</evidence>
<feature type="domain" description="ZP" evidence="9">
    <location>
        <begin position="1"/>
        <end position="236"/>
    </location>
</feature>
<evidence type="ECO:0000256" key="2">
    <source>
        <dbReference type="ARBA" id="ARBA00022460"/>
    </source>
</evidence>
<keyword evidence="7" id="KW-0472">Membrane</keyword>
<evidence type="ECO:0000256" key="3">
    <source>
        <dbReference type="ARBA" id="ARBA00022475"/>
    </source>
</evidence>
<dbReference type="Pfam" id="PF25057">
    <property type="entry name" value="CUT_N"/>
    <property type="match status" value="1"/>
</dbReference>
<dbReference type="SMART" id="SM00241">
    <property type="entry name" value="ZP"/>
    <property type="match status" value="1"/>
</dbReference>